<comment type="caution">
    <text evidence="5">The sequence shown here is derived from an EMBL/GenBank/DDBJ whole genome shotgun (WGS) entry which is preliminary data.</text>
</comment>
<evidence type="ECO:0000256" key="3">
    <source>
        <dbReference type="ARBA" id="ARBA00023163"/>
    </source>
</evidence>
<dbReference type="Proteomes" id="UP001347146">
    <property type="component" value="Unassembled WGS sequence"/>
</dbReference>
<dbReference type="RefSeq" id="WP_330433476.1">
    <property type="nucleotide sequence ID" value="NZ_JAZDUF010000004.1"/>
</dbReference>
<accession>A0ABU7MF71</accession>
<dbReference type="EMBL" id="JAZDUF010000004">
    <property type="protein sequence ID" value="MEE3851764.1"/>
    <property type="molecule type" value="Genomic_DNA"/>
</dbReference>
<dbReference type="InterPro" id="IPR018060">
    <property type="entry name" value="HTH_AraC"/>
</dbReference>
<dbReference type="SUPFAM" id="SSF46689">
    <property type="entry name" value="Homeodomain-like"/>
    <property type="match status" value="2"/>
</dbReference>
<sequence length="310" mass="32682">MVDPLSDVLRLTEVTAHLSAGMTGRGRWSVSFDAPVGVKFNAVRAGHCVLRVDDTTIELHEGDCFLLTAPHPFQLATDPHAMPRRAGDVFATLDADGVAHVGADESGEPVTLIGGRFDFGARAHELIISALPGVVHVRADRPEAATVRSAIEAIDTELRSTAAGNGVIAESLAVVMLVRILRLLLDDAPHGLTGMLAGLRDPAVAAAISAMHERPEHAWSVAELAAVAAVSRSTLAARFTHTVGVGPLAYLTGWRMELAAHRLRHTDDALARIARDVGYGSDSAFSVAFTRVVGSSPSAYRRASVDAQAS</sequence>
<dbReference type="InterPro" id="IPR009057">
    <property type="entry name" value="Homeodomain-like_sf"/>
</dbReference>
<dbReference type="InterPro" id="IPR050204">
    <property type="entry name" value="AraC_XylS_family_regulators"/>
</dbReference>
<name>A0ABU7MF71_9ACTN</name>
<dbReference type="InterPro" id="IPR018062">
    <property type="entry name" value="HTH_AraC-typ_CS"/>
</dbReference>
<keyword evidence="1" id="KW-0805">Transcription regulation</keyword>
<keyword evidence="3" id="KW-0804">Transcription</keyword>
<protein>
    <submittedName>
        <fullName evidence="5">AraC family transcriptional regulator</fullName>
    </submittedName>
</protein>
<dbReference type="SMART" id="SM00342">
    <property type="entry name" value="HTH_ARAC"/>
    <property type="match status" value="1"/>
</dbReference>
<dbReference type="InterPro" id="IPR032783">
    <property type="entry name" value="AraC_lig"/>
</dbReference>
<evidence type="ECO:0000259" key="4">
    <source>
        <dbReference type="PROSITE" id="PS01124"/>
    </source>
</evidence>
<dbReference type="PANTHER" id="PTHR46796:SF13">
    <property type="entry name" value="HTH-TYPE TRANSCRIPTIONAL ACTIVATOR RHAS"/>
    <property type="match status" value="1"/>
</dbReference>
<keyword evidence="6" id="KW-1185">Reference proteome</keyword>
<gene>
    <name evidence="5" type="ORF">VZC37_15585</name>
</gene>
<dbReference type="PANTHER" id="PTHR46796">
    <property type="entry name" value="HTH-TYPE TRANSCRIPTIONAL ACTIVATOR RHAS-RELATED"/>
    <property type="match status" value="1"/>
</dbReference>
<evidence type="ECO:0000313" key="5">
    <source>
        <dbReference type="EMBL" id="MEE3851764.1"/>
    </source>
</evidence>
<dbReference type="PROSITE" id="PS01124">
    <property type="entry name" value="HTH_ARAC_FAMILY_2"/>
    <property type="match status" value="1"/>
</dbReference>
<keyword evidence="2" id="KW-0238">DNA-binding</keyword>
<proteinExistence type="predicted"/>
<evidence type="ECO:0000256" key="1">
    <source>
        <dbReference type="ARBA" id="ARBA00023015"/>
    </source>
</evidence>
<organism evidence="5 6">
    <name type="scientific">Gordonia sesuvii</name>
    <dbReference type="NCBI Taxonomy" id="3116777"/>
    <lineage>
        <taxon>Bacteria</taxon>
        <taxon>Bacillati</taxon>
        <taxon>Actinomycetota</taxon>
        <taxon>Actinomycetes</taxon>
        <taxon>Mycobacteriales</taxon>
        <taxon>Gordoniaceae</taxon>
        <taxon>Gordonia</taxon>
    </lineage>
</organism>
<dbReference type="PROSITE" id="PS00041">
    <property type="entry name" value="HTH_ARAC_FAMILY_1"/>
    <property type="match status" value="1"/>
</dbReference>
<dbReference type="Pfam" id="PF12833">
    <property type="entry name" value="HTH_18"/>
    <property type="match status" value="1"/>
</dbReference>
<feature type="domain" description="HTH araC/xylS-type" evidence="4">
    <location>
        <begin position="205"/>
        <end position="303"/>
    </location>
</feature>
<evidence type="ECO:0000256" key="2">
    <source>
        <dbReference type="ARBA" id="ARBA00023125"/>
    </source>
</evidence>
<dbReference type="Gene3D" id="1.10.10.60">
    <property type="entry name" value="Homeodomain-like"/>
    <property type="match status" value="1"/>
</dbReference>
<dbReference type="Pfam" id="PF12852">
    <property type="entry name" value="Cupin_6"/>
    <property type="match status" value="1"/>
</dbReference>
<reference evidence="5 6" key="1">
    <citation type="submission" date="2024-01" db="EMBL/GenBank/DDBJ databases">
        <title>Draft genome sequence of Gordonia sp. LSe1-13.</title>
        <authorList>
            <person name="Suphannarot A."/>
            <person name="Mingma R."/>
        </authorList>
    </citation>
    <scope>NUCLEOTIDE SEQUENCE [LARGE SCALE GENOMIC DNA]</scope>
    <source>
        <strain evidence="5 6">LSe1-13</strain>
    </source>
</reference>
<evidence type="ECO:0000313" key="6">
    <source>
        <dbReference type="Proteomes" id="UP001347146"/>
    </source>
</evidence>